<keyword evidence="3" id="KW-1185">Reference proteome</keyword>
<feature type="compositionally biased region" description="Basic and acidic residues" evidence="1">
    <location>
        <begin position="1"/>
        <end position="15"/>
    </location>
</feature>
<dbReference type="Gene3D" id="3.80.10.10">
    <property type="entry name" value="Ribonuclease Inhibitor"/>
    <property type="match status" value="1"/>
</dbReference>
<sequence>MTRLFSEERVDKPSENSKANDANKPHIDLHTSQLKIRPVKGRRVDDSVSRERKGPLTRSSLKSRRDLNFQIPFLQMPEELLLQIIRIFVRDYPPCWDVRNAKGQIDWYRYTSGKLNNFLVITHICSLLRRICLRAPLLWNYIDLRWPPAAVEEFSKRAQKTPLSLELDIRDSPGSSSRDRFFVQGSTFCIRFLRQNLKRARDFELNACIDDLNYDFDDFWRHVRRVEAPNLEKFSLYVRPEAEDENDLANLFSRKAPKLRELTIDGACYHKFNPEGFQSLTSLTLLGCDFSSLGDVSRLPRILAQTPKLIELELHGDPSEYDAYVSPLAKPLAELRDCVSFEVGGFFADHTGYLFSAVSFPSLRKLQAWSLARIHNDCYDTSPFVSLPPALGAPFSTSRHLHFSLEESAVVIPSEVEFGDACDMELSETHDASSVANSIRSTESFMLSPMKILNIVPESLSISTYSEISDEVFTKDLWKSVLSECSRVTEITIEGKVPMTNLIAALMDPDLVCPSLDILDLQTEDSVEESEDFKAMLRYREERNAKIQTNIEEVDSGSDSDVETE</sequence>
<dbReference type="AlphaFoldDB" id="A0A164RMU5"/>
<dbReference type="EMBL" id="KV419419">
    <property type="protein sequence ID" value="KZS90703.1"/>
    <property type="molecule type" value="Genomic_DNA"/>
</dbReference>
<accession>A0A164RMU5</accession>
<feature type="compositionally biased region" description="Basic and acidic residues" evidence="1">
    <location>
        <begin position="42"/>
        <end position="54"/>
    </location>
</feature>
<name>A0A164RMU5_9AGAM</name>
<evidence type="ECO:0000313" key="2">
    <source>
        <dbReference type="EMBL" id="KZS90703.1"/>
    </source>
</evidence>
<dbReference type="SUPFAM" id="SSF52047">
    <property type="entry name" value="RNI-like"/>
    <property type="match status" value="1"/>
</dbReference>
<protein>
    <recommendedName>
        <fullName evidence="4">F-box domain-containing protein</fullName>
    </recommendedName>
</protein>
<gene>
    <name evidence="2" type="ORF">SISNIDRAFT_488007</name>
</gene>
<dbReference type="STRING" id="1314777.A0A164RMU5"/>
<dbReference type="InterPro" id="IPR032675">
    <property type="entry name" value="LRR_dom_sf"/>
</dbReference>
<evidence type="ECO:0000313" key="3">
    <source>
        <dbReference type="Proteomes" id="UP000076722"/>
    </source>
</evidence>
<evidence type="ECO:0000256" key="1">
    <source>
        <dbReference type="SAM" id="MobiDB-lite"/>
    </source>
</evidence>
<dbReference type="OrthoDB" id="3365698at2759"/>
<organism evidence="2 3">
    <name type="scientific">Sistotremastrum niveocremeum HHB9708</name>
    <dbReference type="NCBI Taxonomy" id="1314777"/>
    <lineage>
        <taxon>Eukaryota</taxon>
        <taxon>Fungi</taxon>
        <taxon>Dikarya</taxon>
        <taxon>Basidiomycota</taxon>
        <taxon>Agaricomycotina</taxon>
        <taxon>Agaricomycetes</taxon>
        <taxon>Sistotremastrales</taxon>
        <taxon>Sistotremastraceae</taxon>
        <taxon>Sertulicium</taxon>
        <taxon>Sertulicium niveocremeum</taxon>
    </lineage>
</organism>
<reference evidence="2 3" key="1">
    <citation type="journal article" date="2016" name="Mol. Biol. Evol.">
        <title>Comparative Genomics of Early-Diverging Mushroom-Forming Fungi Provides Insights into the Origins of Lignocellulose Decay Capabilities.</title>
        <authorList>
            <person name="Nagy L.G."/>
            <person name="Riley R."/>
            <person name="Tritt A."/>
            <person name="Adam C."/>
            <person name="Daum C."/>
            <person name="Floudas D."/>
            <person name="Sun H."/>
            <person name="Yadav J.S."/>
            <person name="Pangilinan J."/>
            <person name="Larsson K.H."/>
            <person name="Matsuura K."/>
            <person name="Barry K."/>
            <person name="Labutti K."/>
            <person name="Kuo R."/>
            <person name="Ohm R.A."/>
            <person name="Bhattacharya S.S."/>
            <person name="Shirouzu T."/>
            <person name="Yoshinaga Y."/>
            <person name="Martin F.M."/>
            <person name="Grigoriev I.V."/>
            <person name="Hibbett D.S."/>
        </authorList>
    </citation>
    <scope>NUCLEOTIDE SEQUENCE [LARGE SCALE GENOMIC DNA]</scope>
    <source>
        <strain evidence="2 3">HHB9708</strain>
    </source>
</reference>
<proteinExistence type="predicted"/>
<feature type="region of interest" description="Disordered" evidence="1">
    <location>
        <begin position="40"/>
        <end position="59"/>
    </location>
</feature>
<feature type="region of interest" description="Disordered" evidence="1">
    <location>
        <begin position="1"/>
        <end position="31"/>
    </location>
</feature>
<evidence type="ECO:0008006" key="4">
    <source>
        <dbReference type="Google" id="ProtNLM"/>
    </source>
</evidence>
<dbReference type="Proteomes" id="UP000076722">
    <property type="component" value="Unassembled WGS sequence"/>
</dbReference>